<name>A0A4Z1HPT1_9HELO</name>
<evidence type="ECO:0000313" key="2">
    <source>
        <dbReference type="EMBL" id="TGO51089.1"/>
    </source>
</evidence>
<evidence type="ECO:0000313" key="3">
    <source>
        <dbReference type="Proteomes" id="UP000297527"/>
    </source>
</evidence>
<proteinExistence type="predicted"/>
<dbReference type="OrthoDB" id="3526266at2759"/>
<dbReference type="Proteomes" id="UP000297527">
    <property type="component" value="Unassembled WGS sequence"/>
</dbReference>
<gene>
    <name evidence="2" type="ORF">BCON_0169g00170</name>
</gene>
<feature type="compositionally biased region" description="Basic residues" evidence="1">
    <location>
        <begin position="198"/>
        <end position="211"/>
    </location>
</feature>
<sequence>MSSPEKIIDSLAGKVNKLCGVYGFDTVTYYTSPSHGDVFLRLSNQEGSDCGVTAHMGLKGGCFGIRSCPVFNNRVDLLGRRESKAGLLSQDNSAKLPMSYKEENLYINLKAKIQSSESQDQQFVDEHETFINDEAKIRDHLVSQDRVGFVVSGTKSDSIMSNDIAQLDTTDNNIGRGIKRAREEDTGTPGGDNEVPRKLSKQGRKRAARRAKAIEIMTDSQS</sequence>
<protein>
    <submittedName>
        <fullName evidence="2">Uncharacterized protein</fullName>
    </submittedName>
</protein>
<reference evidence="2 3" key="1">
    <citation type="submission" date="2017-12" db="EMBL/GenBank/DDBJ databases">
        <title>Comparative genomics of Botrytis spp.</title>
        <authorList>
            <person name="Valero-Jimenez C.A."/>
            <person name="Tapia P."/>
            <person name="Veloso J."/>
            <person name="Silva-Moreno E."/>
            <person name="Staats M."/>
            <person name="Valdes J.H."/>
            <person name="Van Kan J.A.L."/>
        </authorList>
    </citation>
    <scope>NUCLEOTIDE SEQUENCE [LARGE SCALE GENOMIC DNA]</scope>
    <source>
        <strain evidence="2 3">MUCL11595</strain>
    </source>
</reference>
<accession>A0A4Z1HPT1</accession>
<dbReference type="EMBL" id="PQXN01000169">
    <property type="protein sequence ID" value="TGO51089.1"/>
    <property type="molecule type" value="Genomic_DNA"/>
</dbReference>
<feature type="region of interest" description="Disordered" evidence="1">
    <location>
        <begin position="170"/>
        <end position="222"/>
    </location>
</feature>
<dbReference type="AlphaFoldDB" id="A0A4Z1HPT1"/>
<evidence type="ECO:0000256" key="1">
    <source>
        <dbReference type="SAM" id="MobiDB-lite"/>
    </source>
</evidence>
<comment type="caution">
    <text evidence="2">The sequence shown here is derived from an EMBL/GenBank/DDBJ whole genome shotgun (WGS) entry which is preliminary data.</text>
</comment>
<organism evidence="2 3">
    <name type="scientific">Botryotinia convoluta</name>
    <dbReference type="NCBI Taxonomy" id="54673"/>
    <lineage>
        <taxon>Eukaryota</taxon>
        <taxon>Fungi</taxon>
        <taxon>Dikarya</taxon>
        <taxon>Ascomycota</taxon>
        <taxon>Pezizomycotina</taxon>
        <taxon>Leotiomycetes</taxon>
        <taxon>Helotiales</taxon>
        <taxon>Sclerotiniaceae</taxon>
        <taxon>Botryotinia</taxon>
    </lineage>
</organism>
<keyword evidence="3" id="KW-1185">Reference proteome</keyword>